<dbReference type="Proteomes" id="UP001597261">
    <property type="component" value="Unassembled WGS sequence"/>
</dbReference>
<sequence>MSARDKLTPEQRATLAEQLGDALPARNSLLMSFGKSVQDRRDHDHTTQREDWYCLNLAAYMGERAAPVLRRLLDAETEIDGLRARVAELEAELRIGPPWKCPVCSKENRRDVCMICETYRPEPDNEAEQEKDTSGGCQPSEGESTPEPRVEDGALARATNPDGARQ</sequence>
<evidence type="ECO:0000313" key="3">
    <source>
        <dbReference type="Proteomes" id="UP001597261"/>
    </source>
</evidence>
<proteinExistence type="predicted"/>
<protein>
    <recommendedName>
        <fullName evidence="4">RanBP2-type domain-containing protein</fullName>
    </recommendedName>
</protein>
<evidence type="ECO:0000313" key="2">
    <source>
        <dbReference type="EMBL" id="MFD1656971.1"/>
    </source>
</evidence>
<accession>A0ABW4IJ71</accession>
<keyword evidence="3" id="KW-1185">Reference proteome</keyword>
<dbReference type="RefSeq" id="WP_381077367.1">
    <property type="nucleotide sequence ID" value="NZ_JBHUDX010000004.1"/>
</dbReference>
<feature type="compositionally biased region" description="Basic and acidic residues" evidence="1">
    <location>
        <begin position="120"/>
        <end position="133"/>
    </location>
</feature>
<feature type="region of interest" description="Disordered" evidence="1">
    <location>
        <begin position="120"/>
        <end position="166"/>
    </location>
</feature>
<name>A0ABW4IJ71_9ACTN</name>
<reference evidence="3" key="1">
    <citation type="journal article" date="2019" name="Int. J. Syst. Evol. Microbiol.">
        <title>The Global Catalogue of Microorganisms (GCM) 10K type strain sequencing project: providing services to taxonomists for standard genome sequencing and annotation.</title>
        <authorList>
            <consortium name="The Broad Institute Genomics Platform"/>
            <consortium name="The Broad Institute Genome Sequencing Center for Infectious Disease"/>
            <person name="Wu L."/>
            <person name="Ma J."/>
        </authorList>
    </citation>
    <scope>NUCLEOTIDE SEQUENCE [LARGE SCALE GENOMIC DNA]</scope>
    <source>
        <strain evidence="3">CGMCC 1.12470</strain>
    </source>
</reference>
<comment type="caution">
    <text evidence="2">The sequence shown here is derived from an EMBL/GenBank/DDBJ whole genome shotgun (WGS) entry which is preliminary data.</text>
</comment>
<evidence type="ECO:0008006" key="4">
    <source>
        <dbReference type="Google" id="ProtNLM"/>
    </source>
</evidence>
<gene>
    <name evidence="2" type="ORF">ACFSL4_01655</name>
</gene>
<organism evidence="2 3">
    <name type="scientific">Streptomyces caeni</name>
    <dbReference type="NCBI Taxonomy" id="2307231"/>
    <lineage>
        <taxon>Bacteria</taxon>
        <taxon>Bacillati</taxon>
        <taxon>Actinomycetota</taxon>
        <taxon>Actinomycetes</taxon>
        <taxon>Kitasatosporales</taxon>
        <taxon>Streptomycetaceae</taxon>
        <taxon>Streptomyces</taxon>
    </lineage>
</organism>
<evidence type="ECO:0000256" key="1">
    <source>
        <dbReference type="SAM" id="MobiDB-lite"/>
    </source>
</evidence>
<dbReference type="EMBL" id="JBHUDX010000004">
    <property type="protein sequence ID" value="MFD1656971.1"/>
    <property type="molecule type" value="Genomic_DNA"/>
</dbReference>